<organism evidence="3 4">
    <name type="scientific">Gimesia panareensis</name>
    <dbReference type="NCBI Taxonomy" id="2527978"/>
    <lineage>
        <taxon>Bacteria</taxon>
        <taxon>Pseudomonadati</taxon>
        <taxon>Planctomycetota</taxon>
        <taxon>Planctomycetia</taxon>
        <taxon>Planctomycetales</taxon>
        <taxon>Planctomycetaceae</taxon>
        <taxon>Gimesia</taxon>
    </lineage>
</organism>
<sequence length="565" mass="65602">MNLNDIGNAFGTFGVAFIAIIGLWHLYWLFQPALRNFYRSLPHGLMKPASRLIRGDLFSKHPIPIFVLLLVLCYGFGQIVQDMTDYLVDSVHDPSFESVFWPPYVQQSILGKENVHRYKSLLREDGSPNSLFEDLFSHQVYIQEILQPDVGLITDRLKPLHQKFLKDPLEFHTQTPSLSDSSLIESRREAEIRVINKIYYLAKNWCYQQPNYYKELEGIQRRIDFSRSCFLIASWTFVIGLIGVILILLIKRMSGQKGRPLYSLRRRLFKRFRIVTVSCILLGVVSYIGYDRSENNFNERVFGYFVTNLDLEKAHIPVPVSGQPPQVMLGANLWLQSSLEYEGVCRTIYQAAFNQINQTINKLKTGKQSPDRKPLAVVMDLDETVFDNRKFQTYLLQSGKTYNTELWRSWVRNHVDDVALVPGAEELIQRLKKLKVNVVFISNRPDSERQKTLDALEKLKLFDRDLLKQEKTLLYLQDKHADKTGRRAIVNNNYQVIAYFGDQAGDFPIYEMGLKSKTTPDIHALQQKAAKQPWGERWFMLPNPTYGDWMSPIDWKNPFAQLLSI</sequence>
<accession>A0A518FQ41</accession>
<gene>
    <name evidence="3" type="primary">hel_2</name>
    <name evidence="3" type="ORF">Pan153_31320</name>
</gene>
<keyword evidence="2" id="KW-1133">Transmembrane helix</keyword>
<dbReference type="PANTHER" id="PTHR31284:SF10">
    <property type="entry name" value="ACID PHOSPHATASE-LIKE PROTEIN"/>
    <property type="match status" value="1"/>
</dbReference>
<dbReference type="InterPro" id="IPR023214">
    <property type="entry name" value="HAD_sf"/>
</dbReference>
<feature type="transmembrane region" description="Helical" evidence="2">
    <location>
        <begin position="230"/>
        <end position="250"/>
    </location>
</feature>
<feature type="transmembrane region" description="Helical" evidence="2">
    <location>
        <begin position="6"/>
        <end position="30"/>
    </location>
</feature>
<proteinExistence type="predicted"/>
<dbReference type="GO" id="GO:0009279">
    <property type="term" value="C:cell outer membrane"/>
    <property type="evidence" value="ECO:0007669"/>
    <property type="project" value="InterPro"/>
</dbReference>
<evidence type="ECO:0000256" key="2">
    <source>
        <dbReference type="SAM" id="Phobius"/>
    </source>
</evidence>
<dbReference type="SFLD" id="SFLDS00003">
    <property type="entry name" value="Haloacid_Dehalogenase"/>
    <property type="match status" value="1"/>
</dbReference>
<dbReference type="InterPro" id="IPR005519">
    <property type="entry name" value="Acid_phosphat_B-like"/>
</dbReference>
<reference evidence="3 4" key="1">
    <citation type="submission" date="2019-02" db="EMBL/GenBank/DDBJ databases">
        <title>Deep-cultivation of Planctomycetes and their phenomic and genomic characterization uncovers novel biology.</title>
        <authorList>
            <person name="Wiegand S."/>
            <person name="Jogler M."/>
            <person name="Boedeker C."/>
            <person name="Pinto D."/>
            <person name="Vollmers J."/>
            <person name="Rivas-Marin E."/>
            <person name="Kohn T."/>
            <person name="Peeters S.H."/>
            <person name="Heuer A."/>
            <person name="Rast P."/>
            <person name="Oberbeckmann S."/>
            <person name="Bunk B."/>
            <person name="Jeske O."/>
            <person name="Meyerdierks A."/>
            <person name="Storesund J.E."/>
            <person name="Kallscheuer N."/>
            <person name="Luecker S."/>
            <person name="Lage O.M."/>
            <person name="Pohl T."/>
            <person name="Merkel B.J."/>
            <person name="Hornburger P."/>
            <person name="Mueller R.-W."/>
            <person name="Bruemmer F."/>
            <person name="Labrenz M."/>
            <person name="Spormann A.M."/>
            <person name="Op den Camp H."/>
            <person name="Overmann J."/>
            <person name="Amann R."/>
            <person name="Jetten M.S.M."/>
            <person name="Mascher T."/>
            <person name="Medema M.H."/>
            <person name="Devos D.P."/>
            <person name="Kaster A.-K."/>
            <person name="Ovreas L."/>
            <person name="Rohde M."/>
            <person name="Galperin M.Y."/>
            <person name="Jogler C."/>
        </authorList>
    </citation>
    <scope>NUCLEOTIDE SEQUENCE [LARGE SCALE GENOMIC DNA]</scope>
    <source>
        <strain evidence="3 4">Pan153</strain>
    </source>
</reference>
<dbReference type="InterPro" id="IPR006423">
    <property type="entry name" value="Lipo_e_P4"/>
</dbReference>
<dbReference type="EMBL" id="CP036317">
    <property type="protein sequence ID" value="QDV18474.1"/>
    <property type="molecule type" value="Genomic_DNA"/>
</dbReference>
<dbReference type="OrthoDB" id="395856at2"/>
<dbReference type="Gene3D" id="3.40.50.1000">
    <property type="entry name" value="HAD superfamily/HAD-like"/>
    <property type="match status" value="1"/>
</dbReference>
<dbReference type="Proteomes" id="UP000320839">
    <property type="component" value="Chromosome"/>
</dbReference>
<evidence type="ECO:0000313" key="3">
    <source>
        <dbReference type="EMBL" id="QDV18474.1"/>
    </source>
</evidence>
<keyword evidence="3" id="KW-0449">Lipoprotein</keyword>
<dbReference type="RefSeq" id="WP_145456711.1">
    <property type="nucleotide sequence ID" value="NZ_CP036317.1"/>
</dbReference>
<dbReference type="AlphaFoldDB" id="A0A518FQ41"/>
<dbReference type="SFLD" id="SFLDG01125">
    <property type="entry name" value="C1.1:_Acid_Phosphatase_Like"/>
    <property type="match status" value="1"/>
</dbReference>
<dbReference type="PANTHER" id="PTHR31284">
    <property type="entry name" value="ACID PHOSPHATASE-LIKE PROTEIN"/>
    <property type="match status" value="1"/>
</dbReference>
<dbReference type="SUPFAM" id="SSF56784">
    <property type="entry name" value="HAD-like"/>
    <property type="match status" value="1"/>
</dbReference>
<keyword evidence="1" id="KW-0732">Signal</keyword>
<evidence type="ECO:0000256" key="1">
    <source>
        <dbReference type="ARBA" id="ARBA00022729"/>
    </source>
</evidence>
<dbReference type="InterPro" id="IPR036412">
    <property type="entry name" value="HAD-like_sf"/>
</dbReference>
<evidence type="ECO:0000313" key="4">
    <source>
        <dbReference type="Proteomes" id="UP000320839"/>
    </source>
</evidence>
<name>A0A518FQ41_9PLAN</name>
<protein>
    <submittedName>
        <fullName evidence="3">Lipoprotein E</fullName>
    </submittedName>
</protein>
<keyword evidence="2" id="KW-0472">Membrane</keyword>
<dbReference type="Pfam" id="PF03767">
    <property type="entry name" value="Acid_phosphat_B"/>
    <property type="match status" value="1"/>
</dbReference>
<keyword evidence="2" id="KW-0812">Transmembrane</keyword>
<feature type="transmembrane region" description="Helical" evidence="2">
    <location>
        <begin position="271"/>
        <end position="290"/>
    </location>
</feature>